<dbReference type="PANTHER" id="PTHR43725:SF53">
    <property type="entry name" value="UDP-ARABINOSE 4-EPIMERASE 1"/>
    <property type="match status" value="1"/>
</dbReference>
<protein>
    <recommendedName>
        <fullName evidence="6 11">UDP-glucose 4-epimerase</fullName>
        <ecNumber evidence="5 11">5.1.3.2</ecNumber>
    </recommendedName>
</protein>
<comment type="caution">
    <text evidence="13">The sequence shown here is derived from an EMBL/GenBank/DDBJ whole genome shotgun (WGS) entry which is preliminary data.</text>
</comment>
<evidence type="ECO:0000256" key="2">
    <source>
        <dbReference type="ARBA" id="ARBA00001911"/>
    </source>
</evidence>
<evidence type="ECO:0000256" key="7">
    <source>
        <dbReference type="ARBA" id="ARBA00023027"/>
    </source>
</evidence>
<keyword evidence="14" id="KW-1185">Reference proteome</keyword>
<evidence type="ECO:0000256" key="3">
    <source>
        <dbReference type="ARBA" id="ARBA00004947"/>
    </source>
</evidence>
<evidence type="ECO:0000256" key="1">
    <source>
        <dbReference type="ARBA" id="ARBA00000083"/>
    </source>
</evidence>
<dbReference type="RefSeq" id="WP_041061755.1">
    <property type="nucleotide sequence ID" value="NZ_JXRR01000022.1"/>
</dbReference>
<dbReference type="EC" id="5.1.3.2" evidence="5 11"/>
<organism evidence="13 14">
    <name type="scientific">Jeotgalibacillus campisalis</name>
    <dbReference type="NCBI Taxonomy" id="220754"/>
    <lineage>
        <taxon>Bacteria</taxon>
        <taxon>Bacillati</taxon>
        <taxon>Bacillota</taxon>
        <taxon>Bacilli</taxon>
        <taxon>Bacillales</taxon>
        <taxon>Caryophanaceae</taxon>
        <taxon>Jeotgalibacillus</taxon>
    </lineage>
</organism>
<dbReference type="OrthoDB" id="9771073at2"/>
<comment type="pathway">
    <text evidence="3 11">Carbohydrate metabolism; galactose metabolism.</text>
</comment>
<evidence type="ECO:0000256" key="4">
    <source>
        <dbReference type="ARBA" id="ARBA00007637"/>
    </source>
</evidence>
<keyword evidence="10 11" id="KW-0119">Carbohydrate metabolism</keyword>
<gene>
    <name evidence="13" type="ORF">KR50_37150</name>
</gene>
<dbReference type="Pfam" id="PF01370">
    <property type="entry name" value="Epimerase"/>
    <property type="match status" value="1"/>
</dbReference>
<evidence type="ECO:0000256" key="5">
    <source>
        <dbReference type="ARBA" id="ARBA00013189"/>
    </source>
</evidence>
<dbReference type="SUPFAM" id="SSF51735">
    <property type="entry name" value="NAD(P)-binding Rossmann-fold domains"/>
    <property type="match status" value="1"/>
</dbReference>
<dbReference type="PATRIC" id="fig|220754.4.peg.3726"/>
<comment type="similarity">
    <text evidence="4 11">Belongs to the NAD(P)-dependent epimerase/dehydratase family.</text>
</comment>
<dbReference type="EMBL" id="JXRR01000022">
    <property type="protein sequence ID" value="KIL43312.1"/>
    <property type="molecule type" value="Genomic_DNA"/>
</dbReference>
<name>A0A0C2V2N3_9BACL</name>
<comment type="subunit">
    <text evidence="11">Homodimer.</text>
</comment>
<evidence type="ECO:0000256" key="11">
    <source>
        <dbReference type="RuleBase" id="RU366046"/>
    </source>
</evidence>
<dbReference type="Gene3D" id="3.90.25.10">
    <property type="entry name" value="UDP-galactose 4-epimerase, domain 1"/>
    <property type="match status" value="1"/>
</dbReference>
<dbReference type="InterPro" id="IPR001509">
    <property type="entry name" value="Epimerase_deHydtase"/>
</dbReference>
<dbReference type="Proteomes" id="UP000031972">
    <property type="component" value="Unassembled WGS sequence"/>
</dbReference>
<dbReference type="UniPathway" id="UPA00214"/>
<dbReference type="Gene3D" id="3.40.50.720">
    <property type="entry name" value="NAD(P)-binding Rossmann-like Domain"/>
    <property type="match status" value="1"/>
</dbReference>
<keyword evidence="8" id="KW-0299">Galactose metabolism</keyword>
<evidence type="ECO:0000313" key="13">
    <source>
        <dbReference type="EMBL" id="KIL43312.1"/>
    </source>
</evidence>
<evidence type="ECO:0000256" key="10">
    <source>
        <dbReference type="ARBA" id="ARBA00023277"/>
    </source>
</evidence>
<keyword evidence="9 11" id="KW-0413">Isomerase</keyword>
<dbReference type="GO" id="GO:0033499">
    <property type="term" value="P:galactose catabolic process via UDP-galactose, Leloir pathway"/>
    <property type="evidence" value="ECO:0007669"/>
    <property type="project" value="TreeGrafter"/>
</dbReference>
<dbReference type="CDD" id="cd05247">
    <property type="entry name" value="UDP_G4E_1_SDR_e"/>
    <property type="match status" value="1"/>
</dbReference>
<dbReference type="InterPro" id="IPR005886">
    <property type="entry name" value="UDP_G4E"/>
</dbReference>
<dbReference type="PANTHER" id="PTHR43725">
    <property type="entry name" value="UDP-GLUCOSE 4-EPIMERASE"/>
    <property type="match status" value="1"/>
</dbReference>
<accession>A0A0C2V2N3</accession>
<evidence type="ECO:0000256" key="9">
    <source>
        <dbReference type="ARBA" id="ARBA00023235"/>
    </source>
</evidence>
<feature type="domain" description="NAD-dependent epimerase/dehydratase" evidence="12">
    <location>
        <begin position="3"/>
        <end position="253"/>
    </location>
</feature>
<reference evidence="13 14" key="1">
    <citation type="submission" date="2015-01" db="EMBL/GenBank/DDBJ databases">
        <title>Jeotgalibacillus campisalis genome sequencing.</title>
        <authorList>
            <person name="Goh K.M."/>
            <person name="Chan K.-G."/>
            <person name="Yaakop A.S."/>
            <person name="Ee R."/>
            <person name="Gan H.M."/>
            <person name="Chan C.S."/>
        </authorList>
    </citation>
    <scope>NUCLEOTIDE SEQUENCE [LARGE SCALE GENOMIC DNA]</scope>
    <source>
        <strain evidence="13 14">SF-57</strain>
    </source>
</reference>
<comment type="catalytic activity">
    <reaction evidence="1 11">
        <text>UDP-alpha-D-glucose = UDP-alpha-D-galactose</text>
        <dbReference type="Rhea" id="RHEA:22168"/>
        <dbReference type="ChEBI" id="CHEBI:58885"/>
        <dbReference type="ChEBI" id="CHEBI:66914"/>
        <dbReference type="EC" id="5.1.3.2"/>
    </reaction>
</comment>
<evidence type="ECO:0000259" key="12">
    <source>
        <dbReference type="Pfam" id="PF01370"/>
    </source>
</evidence>
<proteinExistence type="inferred from homology"/>
<dbReference type="NCBIfam" id="TIGR01179">
    <property type="entry name" value="galE"/>
    <property type="match status" value="1"/>
</dbReference>
<evidence type="ECO:0000256" key="8">
    <source>
        <dbReference type="ARBA" id="ARBA00023144"/>
    </source>
</evidence>
<dbReference type="AlphaFoldDB" id="A0A0C2V2N3"/>
<keyword evidence="7 11" id="KW-0520">NAD</keyword>
<dbReference type="InterPro" id="IPR036291">
    <property type="entry name" value="NAD(P)-bd_dom_sf"/>
</dbReference>
<evidence type="ECO:0000256" key="6">
    <source>
        <dbReference type="ARBA" id="ARBA00018569"/>
    </source>
</evidence>
<dbReference type="GO" id="GO:0003978">
    <property type="term" value="F:UDP-glucose 4-epimerase activity"/>
    <property type="evidence" value="ECO:0007669"/>
    <property type="project" value="UniProtKB-UniRule"/>
</dbReference>
<sequence>MTILITGGAGYIGSHAVLALKRRQEKVVVLDSLQTGHEGAVDPEVPFYKGDLRDSAFLDKVFTAHKIDAVIHFAANSLVGESVSDPLKYYDNNVGGAISLLQAMNRHEVKKIVFSSTAATYGEPENSVIEENDPTVPTNPYGETKLAIEKMLKWSAGAYGIHSISLRYFNVAGADPEGERGEDHDPETHLIPIVLQVALGQREKISVFGNDYQTPDGTCIRDYIHVADLVDAHLLAIEKLEDLPEQAAVYNLGNGKGFSVMEVIEAARAVTGHAIPASIEKRRAGDPAMLVASSAKAGRELGWSPKIPELQAIIQSAWNWHQTHPEGYKGGN</sequence>
<evidence type="ECO:0000313" key="14">
    <source>
        <dbReference type="Proteomes" id="UP000031972"/>
    </source>
</evidence>
<comment type="cofactor">
    <cofactor evidence="2 11">
        <name>NAD(+)</name>
        <dbReference type="ChEBI" id="CHEBI:57540"/>
    </cofactor>
</comment>